<dbReference type="PANTHER" id="PTHR42682:SF5">
    <property type="entry name" value="HYDROGENASE-4 COMPONENT F"/>
    <property type="match status" value="1"/>
</dbReference>
<dbReference type="InterPro" id="IPR052175">
    <property type="entry name" value="ComplexI-like_HydComp"/>
</dbReference>
<proteinExistence type="predicted"/>
<evidence type="ECO:0000256" key="4">
    <source>
        <dbReference type="ARBA" id="ARBA00022989"/>
    </source>
</evidence>
<evidence type="ECO:0000256" key="3">
    <source>
        <dbReference type="ARBA" id="ARBA00022692"/>
    </source>
</evidence>
<feature type="transmembrane region" description="Helical" evidence="8">
    <location>
        <begin position="107"/>
        <end position="127"/>
    </location>
</feature>
<feature type="transmembrane region" description="Helical" evidence="8">
    <location>
        <begin position="214"/>
        <end position="238"/>
    </location>
</feature>
<gene>
    <name evidence="10" type="ORF">SAMN04244559_02500</name>
</gene>
<feature type="transmembrane region" description="Helical" evidence="8">
    <location>
        <begin position="457"/>
        <end position="480"/>
    </location>
</feature>
<keyword evidence="4 8" id="KW-1133">Transmembrane helix</keyword>
<dbReference type="RefSeq" id="WP_074769053.1">
    <property type="nucleotide sequence ID" value="NZ_FNWO01000010.1"/>
</dbReference>
<accession>A0A1H6IIN6</accession>
<dbReference type="Pfam" id="PF00361">
    <property type="entry name" value="Proton_antipo_M"/>
    <property type="match status" value="1"/>
</dbReference>
<feature type="transmembrane region" description="Helical" evidence="8">
    <location>
        <begin position="283"/>
        <end position="303"/>
    </location>
</feature>
<organism evidence="10 11">
    <name type="scientific">Magnetospirillum fulvum</name>
    <name type="common">Rhodospirillum fulvum</name>
    <dbReference type="NCBI Taxonomy" id="1082"/>
    <lineage>
        <taxon>Bacteria</taxon>
        <taxon>Pseudomonadati</taxon>
        <taxon>Pseudomonadota</taxon>
        <taxon>Alphaproteobacteria</taxon>
        <taxon>Rhodospirillales</taxon>
        <taxon>Rhodospirillaceae</taxon>
        <taxon>Magnetospirillum</taxon>
    </lineage>
</organism>
<feature type="transmembrane region" description="Helical" evidence="8">
    <location>
        <begin position="310"/>
        <end position="329"/>
    </location>
</feature>
<evidence type="ECO:0000313" key="10">
    <source>
        <dbReference type="EMBL" id="SEH46783.1"/>
    </source>
</evidence>
<dbReference type="InterPro" id="IPR001750">
    <property type="entry name" value="ND/Mrp_TM"/>
</dbReference>
<dbReference type="GO" id="GO:0042773">
    <property type="term" value="P:ATP synthesis coupled electron transport"/>
    <property type="evidence" value="ECO:0007669"/>
    <property type="project" value="InterPro"/>
</dbReference>
<dbReference type="GO" id="GO:0008137">
    <property type="term" value="F:NADH dehydrogenase (ubiquinone) activity"/>
    <property type="evidence" value="ECO:0007669"/>
    <property type="project" value="InterPro"/>
</dbReference>
<feature type="transmembrane region" description="Helical" evidence="8">
    <location>
        <begin position="250"/>
        <end position="271"/>
    </location>
</feature>
<feature type="transmembrane region" description="Helical" evidence="8">
    <location>
        <begin position="15"/>
        <end position="32"/>
    </location>
</feature>
<dbReference type="AlphaFoldDB" id="A0A1H6IIN6"/>
<dbReference type="GO" id="GO:0016491">
    <property type="term" value="F:oxidoreductase activity"/>
    <property type="evidence" value="ECO:0007669"/>
    <property type="project" value="UniProtKB-KW"/>
</dbReference>
<dbReference type="InterPro" id="IPR003918">
    <property type="entry name" value="NADH_UbQ_OxRdtase"/>
</dbReference>
<comment type="subcellular location">
    <subcellularLocation>
        <location evidence="1">Cell membrane</location>
        <topology evidence="1">Multi-pass membrane protein</topology>
    </subcellularLocation>
    <subcellularLocation>
        <location evidence="7">Membrane</location>
        <topology evidence="7">Multi-pass membrane protein</topology>
    </subcellularLocation>
</comment>
<keyword evidence="5" id="KW-0560">Oxidoreductase</keyword>
<feature type="transmembrane region" description="Helical" evidence="8">
    <location>
        <begin position="133"/>
        <end position="153"/>
    </location>
</feature>
<name>A0A1H6IIN6_MAGFU</name>
<feature type="transmembrane region" description="Helical" evidence="8">
    <location>
        <begin position="335"/>
        <end position="358"/>
    </location>
</feature>
<sequence length="496" mass="53437">MIDRLAGLPGLDNPLLWILALPLGAAGFLAVIRDWRVASWVNVAASALTFAASLVLLRVRPVPTKLFFIDDFNVYLVVLTAFVGLTTAVFSAAYIARESEGNRLSDLHLRFYHAMYQAFLFTMLLALSANNTGVMWVAVEAATLTTVLMVSLYRTREAIEAAWKYFILCSVGIGLALFGTILVYLAAQPVMGDGADSMAWTEMMRRAAEFQPDLLNLAFVFVLVGYGTKVGLAPLHAWLPDAHAEGPTPISAVLSGLLLNVALYALLRFKMLLSANGHTLSPGPLLVVMGLSSLFLSAFMLYRRGDIKRLFAYSSIEHMGLITFAFGMGGPLANFAGLLHMTMHSLTKSAIFFAVGIIAQNEGTKRIADIRGLTVSHPLLGWGFVLAVLAIAGLPPMGVFMSEFLVLGSTFAREPLLALPLAIALLLAFAALISRLQMMAFGEPPPRSAAQSSAGRVSGILALTPLWLHMALVLVAGLYLPAPLVAWFHTVARMLG</sequence>
<evidence type="ECO:0000256" key="1">
    <source>
        <dbReference type="ARBA" id="ARBA00004651"/>
    </source>
</evidence>
<keyword evidence="3 7" id="KW-0812">Transmembrane</keyword>
<evidence type="ECO:0000256" key="8">
    <source>
        <dbReference type="SAM" id="Phobius"/>
    </source>
</evidence>
<dbReference type="EMBL" id="FNWO01000010">
    <property type="protein sequence ID" value="SEH46783.1"/>
    <property type="molecule type" value="Genomic_DNA"/>
</dbReference>
<feature type="transmembrane region" description="Helical" evidence="8">
    <location>
        <begin position="165"/>
        <end position="187"/>
    </location>
</feature>
<dbReference type="PANTHER" id="PTHR42682">
    <property type="entry name" value="HYDROGENASE-4 COMPONENT F"/>
    <property type="match status" value="1"/>
</dbReference>
<evidence type="ECO:0000259" key="9">
    <source>
        <dbReference type="Pfam" id="PF00361"/>
    </source>
</evidence>
<evidence type="ECO:0000313" key="11">
    <source>
        <dbReference type="Proteomes" id="UP000182983"/>
    </source>
</evidence>
<keyword evidence="6 8" id="KW-0472">Membrane</keyword>
<reference evidence="11" key="1">
    <citation type="submission" date="2016-10" db="EMBL/GenBank/DDBJ databases">
        <authorList>
            <person name="Varghese N."/>
            <person name="Submissions S."/>
        </authorList>
    </citation>
    <scope>NUCLEOTIDE SEQUENCE [LARGE SCALE GENOMIC DNA]</scope>
    <source>
        <strain evidence="11">DSM 13234</strain>
    </source>
</reference>
<protein>
    <submittedName>
        <fullName evidence="10">Hydrogenase-4 component F</fullName>
    </submittedName>
</protein>
<dbReference type="GO" id="GO:0005886">
    <property type="term" value="C:plasma membrane"/>
    <property type="evidence" value="ECO:0007669"/>
    <property type="project" value="UniProtKB-SubCell"/>
</dbReference>
<feature type="transmembrane region" description="Helical" evidence="8">
    <location>
        <begin position="39"/>
        <end position="60"/>
    </location>
</feature>
<evidence type="ECO:0000256" key="7">
    <source>
        <dbReference type="RuleBase" id="RU000320"/>
    </source>
</evidence>
<evidence type="ECO:0000256" key="5">
    <source>
        <dbReference type="ARBA" id="ARBA00023002"/>
    </source>
</evidence>
<dbReference type="PRINTS" id="PR01437">
    <property type="entry name" value="NUOXDRDTASE4"/>
</dbReference>
<dbReference type="NCBIfam" id="NF005043">
    <property type="entry name" value="PRK06458.1-3"/>
    <property type="match status" value="1"/>
</dbReference>
<dbReference type="NCBIfam" id="NF005045">
    <property type="entry name" value="PRK06458.1-5"/>
    <property type="match status" value="1"/>
</dbReference>
<keyword evidence="11" id="KW-1185">Reference proteome</keyword>
<dbReference type="Proteomes" id="UP000182983">
    <property type="component" value="Unassembled WGS sequence"/>
</dbReference>
<dbReference type="OrthoDB" id="9768329at2"/>
<evidence type="ECO:0000256" key="2">
    <source>
        <dbReference type="ARBA" id="ARBA00022475"/>
    </source>
</evidence>
<feature type="transmembrane region" description="Helical" evidence="8">
    <location>
        <begin position="417"/>
        <end position="436"/>
    </location>
</feature>
<feature type="domain" description="NADH:quinone oxidoreductase/Mrp antiporter transmembrane" evidence="9">
    <location>
        <begin position="129"/>
        <end position="420"/>
    </location>
</feature>
<evidence type="ECO:0000256" key="6">
    <source>
        <dbReference type="ARBA" id="ARBA00023136"/>
    </source>
</evidence>
<feature type="transmembrane region" description="Helical" evidence="8">
    <location>
        <begin position="72"/>
        <end position="95"/>
    </location>
</feature>
<keyword evidence="2" id="KW-1003">Cell membrane</keyword>
<feature type="transmembrane region" description="Helical" evidence="8">
    <location>
        <begin position="379"/>
        <end position="397"/>
    </location>
</feature>